<proteinExistence type="predicted"/>
<dbReference type="OrthoDB" id="7305229at2"/>
<protein>
    <submittedName>
        <fullName evidence="1">Uncharacterized protein</fullName>
    </submittedName>
</protein>
<dbReference type="EMBL" id="RZIJ01000061">
    <property type="protein sequence ID" value="RUQ59755.1"/>
    <property type="molecule type" value="Genomic_DNA"/>
</dbReference>
<dbReference type="Proteomes" id="UP000280346">
    <property type="component" value="Unassembled WGS sequence"/>
</dbReference>
<sequence length="126" mass="13296">MLDKGVPQAEVDACWADLLILLHATEDTGLAHAMTEGADKALHELVSDTAGLLRISAAVLGAGRVLAHDPRAYGTPAFDLTWERTRAAFARHGVDLPADYRSDVGNFRSAATCLVFPGGIAELQAA</sequence>
<gene>
    <name evidence="1" type="ORF">EJ913_31015</name>
</gene>
<organism evidence="1 2">
    <name type="scientific">Azospirillum doebereinerae</name>
    <dbReference type="NCBI Taxonomy" id="92933"/>
    <lineage>
        <taxon>Bacteria</taxon>
        <taxon>Pseudomonadati</taxon>
        <taxon>Pseudomonadota</taxon>
        <taxon>Alphaproteobacteria</taxon>
        <taxon>Rhodospirillales</taxon>
        <taxon>Azospirillaceae</taxon>
        <taxon>Azospirillum</taxon>
    </lineage>
</organism>
<keyword evidence="2" id="KW-1185">Reference proteome</keyword>
<dbReference type="AlphaFoldDB" id="A0A3S1CCQ0"/>
<reference evidence="1 2" key="1">
    <citation type="submission" date="2018-12" db="EMBL/GenBank/DDBJ databases">
        <authorList>
            <person name="Yang Y."/>
        </authorList>
    </citation>
    <scope>NUCLEOTIDE SEQUENCE [LARGE SCALE GENOMIC DNA]</scope>
    <source>
        <strain evidence="1 2">GSF71</strain>
    </source>
</reference>
<accession>A0A3S1CCQ0</accession>
<comment type="caution">
    <text evidence="1">The sequence shown here is derived from an EMBL/GenBank/DDBJ whole genome shotgun (WGS) entry which is preliminary data.</text>
</comment>
<name>A0A3S1CCQ0_9PROT</name>
<evidence type="ECO:0000313" key="1">
    <source>
        <dbReference type="EMBL" id="RUQ59755.1"/>
    </source>
</evidence>
<evidence type="ECO:0000313" key="2">
    <source>
        <dbReference type="Proteomes" id="UP000280346"/>
    </source>
</evidence>